<evidence type="ECO:0000256" key="5">
    <source>
        <dbReference type="ARBA" id="ARBA00023136"/>
    </source>
</evidence>
<dbReference type="Pfam" id="PF09678">
    <property type="entry name" value="Caa3_CtaG"/>
    <property type="match status" value="1"/>
</dbReference>
<dbReference type="GO" id="GO:0005886">
    <property type="term" value="C:plasma membrane"/>
    <property type="evidence" value="ECO:0007669"/>
    <property type="project" value="UniProtKB-SubCell"/>
</dbReference>
<feature type="transmembrane region" description="Helical" evidence="6">
    <location>
        <begin position="40"/>
        <end position="73"/>
    </location>
</feature>
<evidence type="ECO:0000256" key="6">
    <source>
        <dbReference type="SAM" id="Phobius"/>
    </source>
</evidence>
<keyword evidence="2" id="KW-1003">Cell membrane</keyword>
<evidence type="ECO:0000256" key="2">
    <source>
        <dbReference type="ARBA" id="ARBA00022475"/>
    </source>
</evidence>
<dbReference type="EMBL" id="JACBZP010000001">
    <property type="protein sequence ID" value="NYI68885.1"/>
    <property type="molecule type" value="Genomic_DNA"/>
</dbReference>
<evidence type="ECO:0000256" key="4">
    <source>
        <dbReference type="ARBA" id="ARBA00022989"/>
    </source>
</evidence>
<organism evidence="7 8">
    <name type="scientific">Spelaeicoccus albus</name>
    <dbReference type="NCBI Taxonomy" id="1280376"/>
    <lineage>
        <taxon>Bacteria</taxon>
        <taxon>Bacillati</taxon>
        <taxon>Actinomycetota</taxon>
        <taxon>Actinomycetes</taxon>
        <taxon>Micrococcales</taxon>
        <taxon>Brevibacteriaceae</taxon>
        <taxon>Spelaeicoccus</taxon>
    </lineage>
</organism>
<feature type="transmembrane region" description="Helical" evidence="6">
    <location>
        <begin position="198"/>
        <end position="221"/>
    </location>
</feature>
<feature type="transmembrane region" description="Helical" evidence="6">
    <location>
        <begin position="163"/>
        <end position="186"/>
    </location>
</feature>
<keyword evidence="5 6" id="KW-0472">Membrane</keyword>
<dbReference type="AlphaFoldDB" id="A0A7Z0IIV2"/>
<keyword evidence="8" id="KW-1185">Reference proteome</keyword>
<accession>A0A7Z0IIV2</accession>
<feature type="transmembrane region" description="Helical" evidence="6">
    <location>
        <begin position="85"/>
        <end position="103"/>
    </location>
</feature>
<reference evidence="7 8" key="1">
    <citation type="submission" date="2020-07" db="EMBL/GenBank/DDBJ databases">
        <title>Sequencing the genomes of 1000 actinobacteria strains.</title>
        <authorList>
            <person name="Klenk H.-P."/>
        </authorList>
    </citation>
    <scope>NUCLEOTIDE SEQUENCE [LARGE SCALE GENOMIC DNA]</scope>
    <source>
        <strain evidence="7 8">DSM 26341</strain>
    </source>
</reference>
<comment type="subcellular location">
    <subcellularLocation>
        <location evidence="1">Cell membrane</location>
        <topology evidence="1">Multi-pass membrane protein</topology>
    </subcellularLocation>
</comment>
<dbReference type="InterPro" id="IPR019108">
    <property type="entry name" value="Caa3_assmbl_CtaG-rel"/>
</dbReference>
<proteinExistence type="predicted"/>
<protein>
    <submittedName>
        <fullName evidence="7">Putative copper resistance protein D</fullName>
    </submittedName>
</protein>
<sequence>MSVGGVVLLAAAGSNSGGHTGGMQMPPMTGDMWMPMDPPTFARVIGIHLQPIPVVPTLTVAALLAYAVGVGILHRRGDKWPVSRTIWWALGIVTVLGVTANGVDGYGMELFSIHMIQHMMLSMLSPVFLVLGAPITLMLRVLPAGRGRWNARRLLLRLVHSGVARFFTHPAVTVVLFLMSLYGLYFTPAFDFLMGRMWGHNLMLIHFVLIGMLYFWNVMGVDPSPREKSKSLAKIDPTMLRLIEIFVTVPFHAFFGVVVMMSTKLIVNYYHVSMFGIDPMHDQSVGGGIAWAFTELPTLIVIGALIWEWQKSDARRATRQDRQAARDGDADRMAYNEYLASLARSDERHDARSDSMSR</sequence>
<evidence type="ECO:0000313" key="8">
    <source>
        <dbReference type="Proteomes" id="UP000539111"/>
    </source>
</evidence>
<evidence type="ECO:0000313" key="7">
    <source>
        <dbReference type="EMBL" id="NYI68885.1"/>
    </source>
</evidence>
<dbReference type="Proteomes" id="UP000539111">
    <property type="component" value="Unassembled WGS sequence"/>
</dbReference>
<feature type="transmembrane region" description="Helical" evidence="6">
    <location>
        <begin position="287"/>
        <end position="307"/>
    </location>
</feature>
<keyword evidence="3 6" id="KW-0812">Transmembrane</keyword>
<evidence type="ECO:0000256" key="3">
    <source>
        <dbReference type="ARBA" id="ARBA00022692"/>
    </source>
</evidence>
<name>A0A7Z0IIV2_9MICO</name>
<gene>
    <name evidence="7" type="ORF">BJY26_003191</name>
</gene>
<feature type="transmembrane region" description="Helical" evidence="6">
    <location>
        <begin position="123"/>
        <end position="142"/>
    </location>
</feature>
<evidence type="ECO:0000256" key="1">
    <source>
        <dbReference type="ARBA" id="ARBA00004651"/>
    </source>
</evidence>
<feature type="transmembrane region" description="Helical" evidence="6">
    <location>
        <begin position="242"/>
        <end position="267"/>
    </location>
</feature>
<comment type="caution">
    <text evidence="7">The sequence shown here is derived from an EMBL/GenBank/DDBJ whole genome shotgun (WGS) entry which is preliminary data.</text>
</comment>
<keyword evidence="4 6" id="KW-1133">Transmembrane helix</keyword>
<dbReference type="RefSeq" id="WP_218852464.1">
    <property type="nucleotide sequence ID" value="NZ_JACBZP010000001.1"/>
</dbReference>